<keyword evidence="3" id="KW-1185">Reference proteome</keyword>
<dbReference type="Proteomes" id="UP000663297">
    <property type="component" value="Chromosome 3"/>
</dbReference>
<dbReference type="Proteomes" id="UP000241587">
    <property type="component" value="Unassembled WGS sequence"/>
</dbReference>
<evidence type="ECO:0008006" key="4">
    <source>
        <dbReference type="Google" id="ProtNLM"/>
    </source>
</evidence>
<dbReference type="SUPFAM" id="SSF56300">
    <property type="entry name" value="Metallo-dependent phosphatases"/>
    <property type="match status" value="1"/>
</dbReference>
<name>A0A2T4H234_FUSCU</name>
<sequence length="87" mass="9683">MSPVSTKILILSDTHALSFQSGAEPLENFDIAIHCGDLTNDSKLRDYKATIRLLKVYEQKIEESCKASQEDISADIKAEYGEYGEAK</sequence>
<proteinExistence type="predicted"/>
<dbReference type="EMBL" id="CP064749">
    <property type="protein sequence ID" value="QPC64749.1"/>
    <property type="molecule type" value="Genomic_DNA"/>
</dbReference>
<evidence type="ECO:0000313" key="1">
    <source>
        <dbReference type="EMBL" id="PTD09845.1"/>
    </source>
</evidence>
<dbReference type="OMA" id="KAEYGEY"/>
<protein>
    <recommendedName>
        <fullName evidence="4">Calcineurin-like phosphoesterase domain-containing protein</fullName>
    </recommendedName>
</protein>
<reference evidence="2" key="2">
    <citation type="submission" date="2020-11" db="EMBL/GenBank/DDBJ databases">
        <title>The chromosome-scale genome resource for two endophytic Fusarium species: F. culmorum and F. pseudograminearum.</title>
        <authorList>
            <person name="Yuan Z."/>
        </authorList>
    </citation>
    <scope>NUCLEOTIDE SEQUENCE</scope>
    <source>
        <strain evidence="2">Class2-1B</strain>
    </source>
</reference>
<reference evidence="1 3" key="1">
    <citation type="submission" date="2018-02" db="EMBL/GenBank/DDBJ databases">
        <title>Fusarium culmorum secondary metabolites in fungal-bacterial-plant interactions.</title>
        <authorList>
            <person name="Schmidt R."/>
        </authorList>
    </citation>
    <scope>NUCLEOTIDE SEQUENCE [LARGE SCALE GENOMIC DNA]</scope>
    <source>
        <strain evidence="1 3">PV</strain>
    </source>
</reference>
<accession>A0A2T4H234</accession>
<dbReference type="InterPro" id="IPR029052">
    <property type="entry name" value="Metallo-depent_PP-like"/>
</dbReference>
<organism evidence="1 3">
    <name type="scientific">Fusarium culmorum</name>
    <dbReference type="NCBI Taxonomy" id="5516"/>
    <lineage>
        <taxon>Eukaryota</taxon>
        <taxon>Fungi</taxon>
        <taxon>Dikarya</taxon>
        <taxon>Ascomycota</taxon>
        <taxon>Pezizomycotina</taxon>
        <taxon>Sordariomycetes</taxon>
        <taxon>Hypocreomycetidae</taxon>
        <taxon>Hypocreales</taxon>
        <taxon>Nectriaceae</taxon>
        <taxon>Fusarium</taxon>
    </lineage>
</organism>
<dbReference type="OrthoDB" id="630188at2759"/>
<gene>
    <name evidence="1" type="ORF">FCULG_00008028</name>
    <name evidence="2" type="ORF">HYE67_006980</name>
</gene>
<dbReference type="EMBL" id="PVEM01000003">
    <property type="protein sequence ID" value="PTD09845.1"/>
    <property type="molecule type" value="Genomic_DNA"/>
</dbReference>
<evidence type="ECO:0000313" key="2">
    <source>
        <dbReference type="EMBL" id="QPC64749.1"/>
    </source>
</evidence>
<dbReference type="AlphaFoldDB" id="A0A2T4H234"/>
<dbReference type="Gene3D" id="3.60.21.10">
    <property type="match status" value="1"/>
</dbReference>
<evidence type="ECO:0000313" key="3">
    <source>
        <dbReference type="Proteomes" id="UP000241587"/>
    </source>
</evidence>